<dbReference type="EMBL" id="CAJOBH010269874">
    <property type="protein sequence ID" value="CAF5163889.1"/>
    <property type="molecule type" value="Genomic_DNA"/>
</dbReference>
<name>A0A8S3GIC2_9BILA</name>
<dbReference type="Proteomes" id="UP000681967">
    <property type="component" value="Unassembled WGS sequence"/>
</dbReference>
<reference evidence="1" key="1">
    <citation type="submission" date="2021-02" db="EMBL/GenBank/DDBJ databases">
        <authorList>
            <person name="Nowell W R."/>
        </authorList>
    </citation>
    <scope>NUCLEOTIDE SEQUENCE</scope>
</reference>
<dbReference type="AlphaFoldDB" id="A0A8S3GIC2"/>
<feature type="non-terminal residue" evidence="1">
    <location>
        <position position="158"/>
    </location>
</feature>
<organism evidence="1 2">
    <name type="scientific">Rotaria magnacalcarata</name>
    <dbReference type="NCBI Taxonomy" id="392030"/>
    <lineage>
        <taxon>Eukaryota</taxon>
        <taxon>Metazoa</taxon>
        <taxon>Spiralia</taxon>
        <taxon>Gnathifera</taxon>
        <taxon>Rotifera</taxon>
        <taxon>Eurotatoria</taxon>
        <taxon>Bdelloidea</taxon>
        <taxon>Philodinida</taxon>
        <taxon>Philodinidae</taxon>
        <taxon>Rotaria</taxon>
    </lineage>
</organism>
<gene>
    <name evidence="1" type="ORF">BYL167_LOCUS75384</name>
</gene>
<evidence type="ECO:0000313" key="2">
    <source>
        <dbReference type="Proteomes" id="UP000681967"/>
    </source>
</evidence>
<proteinExistence type="predicted"/>
<comment type="caution">
    <text evidence="1">The sequence shown here is derived from an EMBL/GenBank/DDBJ whole genome shotgun (WGS) entry which is preliminary data.</text>
</comment>
<feature type="non-terminal residue" evidence="1">
    <location>
        <position position="1"/>
    </location>
</feature>
<sequence>EFETGCTYDDTSIRSNAFCGQCSLTGNTLVSGNTRSANYLCFAYKILNSYVSEIGLTIQVNGDTTNTYWTSISFSPIADKLWHYTCVDVRAAVSSQSSVYSSAYLFVITSAWLNQNIRQGIMIDTVTLRTVLPNGYEDRSLYPIDGASNMSLCTFPFY</sequence>
<accession>A0A8S3GIC2</accession>
<evidence type="ECO:0000313" key="1">
    <source>
        <dbReference type="EMBL" id="CAF5163889.1"/>
    </source>
</evidence>
<protein>
    <submittedName>
        <fullName evidence="1">Uncharacterized protein</fullName>
    </submittedName>
</protein>